<comment type="similarity">
    <text evidence="2">Belongs to the intercrine alpha (chemokine CxC) family.</text>
</comment>
<dbReference type="Proteomes" id="UP000335636">
    <property type="component" value="Unassembled WGS sequence"/>
</dbReference>
<evidence type="ECO:0000256" key="7">
    <source>
        <dbReference type="ARBA" id="ARBA00022729"/>
    </source>
</evidence>
<gene>
    <name evidence="16" type="ORF">MONAX_5E027500</name>
</gene>
<keyword evidence="10" id="KW-1015">Disulfide bond</keyword>
<dbReference type="PANTHER" id="PTHR14385:SF0">
    <property type="entry name" value="C-X-C MOTIF CHEMOKINE 16"/>
    <property type="match status" value="1"/>
</dbReference>
<keyword evidence="5" id="KW-0202">Cytokine</keyword>
<dbReference type="GO" id="GO:0016020">
    <property type="term" value="C:membrane"/>
    <property type="evidence" value="ECO:0007669"/>
    <property type="project" value="UniProtKB-SubCell"/>
</dbReference>
<keyword evidence="4" id="KW-0145">Chemotaxis</keyword>
<dbReference type="GO" id="GO:0005615">
    <property type="term" value="C:extracellular space"/>
    <property type="evidence" value="ECO:0007669"/>
    <property type="project" value="UniProtKB-KW"/>
</dbReference>
<dbReference type="GO" id="GO:0005041">
    <property type="term" value="F:low-density lipoprotein particle receptor activity"/>
    <property type="evidence" value="ECO:0007669"/>
    <property type="project" value="InterPro"/>
</dbReference>
<feature type="chain" id="PRO_5023015843" description="C-X-C motif chemokine 16" evidence="14">
    <location>
        <begin position="26"/>
        <end position="249"/>
    </location>
</feature>
<evidence type="ECO:0000256" key="14">
    <source>
        <dbReference type="SAM" id="SignalP"/>
    </source>
</evidence>
<keyword evidence="7 14" id="KW-0732">Signal</keyword>
<protein>
    <recommendedName>
        <fullName evidence="3">C-X-C motif chemokine 16</fullName>
    </recommendedName>
    <alternativeName>
        <fullName evidence="12">Transmembrane chemokine CXCL16</fullName>
    </alternativeName>
</protein>
<evidence type="ECO:0000313" key="16">
    <source>
        <dbReference type="EMBL" id="VTJ87444.1"/>
    </source>
</evidence>
<feature type="signal peptide" evidence="14">
    <location>
        <begin position="1"/>
        <end position="25"/>
    </location>
</feature>
<proteinExistence type="inferred from homology"/>
<dbReference type="GO" id="GO:0006898">
    <property type="term" value="P:receptor-mediated endocytosis"/>
    <property type="evidence" value="ECO:0007669"/>
    <property type="project" value="InterPro"/>
</dbReference>
<evidence type="ECO:0000256" key="1">
    <source>
        <dbReference type="ARBA" id="ARBA00004479"/>
    </source>
</evidence>
<dbReference type="PANTHER" id="PTHR14385">
    <property type="entry name" value="CXC CHEMOKINE LIGAND"/>
    <property type="match status" value="1"/>
</dbReference>
<evidence type="ECO:0000256" key="13">
    <source>
        <dbReference type="SAM" id="Phobius"/>
    </source>
</evidence>
<evidence type="ECO:0000256" key="11">
    <source>
        <dbReference type="ARBA" id="ARBA00023180"/>
    </source>
</evidence>
<organism evidence="16 17">
    <name type="scientific">Marmota monax</name>
    <name type="common">Woodchuck</name>
    <dbReference type="NCBI Taxonomy" id="9995"/>
    <lineage>
        <taxon>Eukaryota</taxon>
        <taxon>Metazoa</taxon>
        <taxon>Chordata</taxon>
        <taxon>Craniata</taxon>
        <taxon>Vertebrata</taxon>
        <taxon>Euteleostomi</taxon>
        <taxon>Mammalia</taxon>
        <taxon>Eutheria</taxon>
        <taxon>Euarchontoglires</taxon>
        <taxon>Glires</taxon>
        <taxon>Rodentia</taxon>
        <taxon>Sciuromorpha</taxon>
        <taxon>Sciuridae</taxon>
        <taxon>Xerinae</taxon>
        <taxon>Marmotini</taxon>
        <taxon>Marmota</taxon>
    </lineage>
</organism>
<dbReference type="GO" id="GO:0034612">
    <property type="term" value="P:response to tumor necrosis factor"/>
    <property type="evidence" value="ECO:0007669"/>
    <property type="project" value="InterPro"/>
</dbReference>
<dbReference type="GO" id="GO:0030307">
    <property type="term" value="P:positive regulation of cell growth"/>
    <property type="evidence" value="ECO:0007669"/>
    <property type="project" value="InterPro"/>
</dbReference>
<evidence type="ECO:0000256" key="12">
    <source>
        <dbReference type="ARBA" id="ARBA00032815"/>
    </source>
</evidence>
<evidence type="ECO:0000256" key="10">
    <source>
        <dbReference type="ARBA" id="ARBA00023157"/>
    </source>
</evidence>
<feature type="domain" description="C-X-C motif chemokine 16" evidence="15">
    <location>
        <begin position="23"/>
        <end position="113"/>
    </location>
</feature>
<comment type="caution">
    <text evidence="16">The sequence shown here is derived from an EMBL/GenBank/DDBJ whole genome shotgun (WGS) entry which is preliminary data.</text>
</comment>
<comment type="subcellular location">
    <subcellularLocation>
        <location evidence="1">Membrane</location>
        <topology evidence="1">Single-pass type I membrane protein</topology>
    </subcellularLocation>
</comment>
<feature type="transmembrane region" description="Helical" evidence="13">
    <location>
        <begin position="201"/>
        <end position="223"/>
    </location>
</feature>
<name>A0A5E4CZY9_MARMO</name>
<evidence type="ECO:0000256" key="4">
    <source>
        <dbReference type="ARBA" id="ARBA00022500"/>
    </source>
</evidence>
<evidence type="ECO:0000256" key="8">
    <source>
        <dbReference type="ARBA" id="ARBA00022989"/>
    </source>
</evidence>
<evidence type="ECO:0000313" key="17">
    <source>
        <dbReference type="Proteomes" id="UP000335636"/>
    </source>
</evidence>
<dbReference type="InterPro" id="IPR048585">
    <property type="entry name" value="CXCL16_dom"/>
</dbReference>
<dbReference type="GO" id="GO:0034341">
    <property type="term" value="P:response to type II interferon"/>
    <property type="evidence" value="ECO:0007669"/>
    <property type="project" value="InterPro"/>
</dbReference>
<evidence type="ECO:0000259" key="15">
    <source>
        <dbReference type="Pfam" id="PF20902"/>
    </source>
</evidence>
<reference evidence="16" key="1">
    <citation type="submission" date="2019-04" db="EMBL/GenBank/DDBJ databases">
        <authorList>
            <person name="Alioto T."/>
            <person name="Alioto T."/>
        </authorList>
    </citation>
    <scope>NUCLEOTIDE SEQUENCE [LARGE SCALE GENOMIC DNA]</scope>
</reference>
<dbReference type="GO" id="GO:0010818">
    <property type="term" value="P:T cell chemotaxis"/>
    <property type="evidence" value="ECO:0007669"/>
    <property type="project" value="TreeGrafter"/>
</dbReference>
<dbReference type="Pfam" id="PF20902">
    <property type="entry name" value="CXCL16"/>
    <property type="match status" value="1"/>
</dbReference>
<dbReference type="GO" id="GO:0030335">
    <property type="term" value="P:positive regulation of cell migration"/>
    <property type="evidence" value="ECO:0007669"/>
    <property type="project" value="InterPro"/>
</dbReference>
<dbReference type="InterPro" id="IPR026296">
    <property type="entry name" value="CXCL16"/>
</dbReference>
<dbReference type="AlphaFoldDB" id="A0A5E4CZY9"/>
<evidence type="ECO:0000256" key="2">
    <source>
        <dbReference type="ARBA" id="ARBA00010665"/>
    </source>
</evidence>
<evidence type="ECO:0000256" key="3">
    <source>
        <dbReference type="ARBA" id="ARBA00017995"/>
    </source>
</evidence>
<keyword evidence="9 13" id="KW-0472">Membrane</keyword>
<dbReference type="GO" id="GO:0005044">
    <property type="term" value="F:scavenger receptor activity"/>
    <property type="evidence" value="ECO:0007669"/>
    <property type="project" value="InterPro"/>
</dbReference>
<sequence>MRPSSGLLLPELLFLLVLLILPGDGNEGSVAGSCPCDERISFNNPIPLQTMNRYRRNLRAYRDCRTHIWFELIRQNVCGSIKDPRVRELMSCFDRGECGYEHWKSRVNQEHLLFPSIPIPEPTELAPPDTSTPTQMYLPPTQQSTQQFKFPSGVLPLDKEFTHLKETTTFTVGYNLGIGFKDGEKQRQKEEMEGTAINKSVMVAVPSLLAIVFVLTGVLLYVLCKRRREQSLQCSPGLHYTPVATVFNA</sequence>
<evidence type="ECO:0000256" key="5">
    <source>
        <dbReference type="ARBA" id="ARBA00022514"/>
    </source>
</evidence>
<evidence type="ECO:0000256" key="9">
    <source>
        <dbReference type="ARBA" id="ARBA00023136"/>
    </source>
</evidence>
<evidence type="ECO:0000256" key="6">
    <source>
        <dbReference type="ARBA" id="ARBA00022692"/>
    </source>
</evidence>
<keyword evidence="8 13" id="KW-1133">Transmembrane helix</keyword>
<keyword evidence="6 13" id="KW-0812">Transmembrane</keyword>
<accession>A0A5E4CZY9</accession>
<dbReference type="EMBL" id="CABDUW010002599">
    <property type="protein sequence ID" value="VTJ87444.1"/>
    <property type="molecule type" value="Genomic_DNA"/>
</dbReference>
<keyword evidence="17" id="KW-1185">Reference proteome</keyword>
<keyword evidence="11" id="KW-0325">Glycoprotein</keyword>
<dbReference type="GO" id="GO:0008009">
    <property type="term" value="F:chemokine activity"/>
    <property type="evidence" value="ECO:0007669"/>
    <property type="project" value="InterPro"/>
</dbReference>